<evidence type="ECO:0000256" key="1">
    <source>
        <dbReference type="SAM" id="Phobius"/>
    </source>
</evidence>
<feature type="transmembrane region" description="Helical" evidence="1">
    <location>
        <begin position="20"/>
        <end position="43"/>
    </location>
</feature>
<organism evidence="2 3">
    <name type="scientific">Aplosporella prunicola CBS 121167</name>
    <dbReference type="NCBI Taxonomy" id="1176127"/>
    <lineage>
        <taxon>Eukaryota</taxon>
        <taxon>Fungi</taxon>
        <taxon>Dikarya</taxon>
        <taxon>Ascomycota</taxon>
        <taxon>Pezizomycotina</taxon>
        <taxon>Dothideomycetes</taxon>
        <taxon>Dothideomycetes incertae sedis</taxon>
        <taxon>Botryosphaeriales</taxon>
        <taxon>Aplosporellaceae</taxon>
        <taxon>Aplosporella</taxon>
    </lineage>
</organism>
<dbReference type="AlphaFoldDB" id="A0A6A6BM33"/>
<reference evidence="2" key="1">
    <citation type="journal article" date="2020" name="Stud. Mycol.">
        <title>101 Dothideomycetes genomes: a test case for predicting lifestyles and emergence of pathogens.</title>
        <authorList>
            <person name="Haridas S."/>
            <person name="Albert R."/>
            <person name="Binder M."/>
            <person name="Bloem J."/>
            <person name="Labutti K."/>
            <person name="Salamov A."/>
            <person name="Andreopoulos B."/>
            <person name="Baker S."/>
            <person name="Barry K."/>
            <person name="Bills G."/>
            <person name="Bluhm B."/>
            <person name="Cannon C."/>
            <person name="Castanera R."/>
            <person name="Culley D."/>
            <person name="Daum C."/>
            <person name="Ezra D."/>
            <person name="Gonzalez J."/>
            <person name="Henrissat B."/>
            <person name="Kuo A."/>
            <person name="Liang C."/>
            <person name="Lipzen A."/>
            <person name="Lutzoni F."/>
            <person name="Magnuson J."/>
            <person name="Mondo S."/>
            <person name="Nolan M."/>
            <person name="Ohm R."/>
            <person name="Pangilinan J."/>
            <person name="Park H.-J."/>
            <person name="Ramirez L."/>
            <person name="Alfaro M."/>
            <person name="Sun H."/>
            <person name="Tritt A."/>
            <person name="Yoshinaga Y."/>
            <person name="Zwiers L.-H."/>
            <person name="Turgeon B."/>
            <person name="Goodwin S."/>
            <person name="Spatafora J."/>
            <person name="Crous P."/>
            <person name="Grigoriev I."/>
        </authorList>
    </citation>
    <scope>NUCLEOTIDE SEQUENCE</scope>
    <source>
        <strain evidence="2">CBS 121167</strain>
    </source>
</reference>
<name>A0A6A6BM33_9PEZI</name>
<dbReference type="EMBL" id="ML995479">
    <property type="protein sequence ID" value="KAF2144463.1"/>
    <property type="molecule type" value="Genomic_DNA"/>
</dbReference>
<dbReference type="GeneID" id="54297506"/>
<gene>
    <name evidence="2" type="ORF">K452DRAFT_284779</name>
</gene>
<dbReference type="Proteomes" id="UP000799438">
    <property type="component" value="Unassembled WGS sequence"/>
</dbReference>
<accession>A0A6A6BM33</accession>
<keyword evidence="3" id="KW-1185">Reference proteome</keyword>
<evidence type="ECO:0000313" key="2">
    <source>
        <dbReference type="EMBL" id="KAF2144463.1"/>
    </source>
</evidence>
<protein>
    <submittedName>
        <fullName evidence="2">Uncharacterized protein</fullName>
    </submittedName>
</protein>
<keyword evidence="1" id="KW-0472">Membrane</keyword>
<keyword evidence="1" id="KW-1133">Transmembrane helix</keyword>
<proteinExistence type="predicted"/>
<dbReference type="RefSeq" id="XP_033400175.1">
    <property type="nucleotide sequence ID" value="XM_033540010.1"/>
</dbReference>
<sequence length="77" mass="8528">MSRQTPSPFGNLKRLFLPGLFYSYLIVQYLCIASSYVVVLEIIAPLDRRLLGQTWQGKACATGDPTGHGGSRWRPAS</sequence>
<evidence type="ECO:0000313" key="3">
    <source>
        <dbReference type="Proteomes" id="UP000799438"/>
    </source>
</evidence>
<keyword evidence="1" id="KW-0812">Transmembrane</keyword>